<dbReference type="Proteomes" id="UP000295302">
    <property type="component" value="Unassembled WGS sequence"/>
</dbReference>
<gene>
    <name evidence="2" type="ORF">E1286_45015</name>
</gene>
<dbReference type="AlphaFoldDB" id="A0A4R4XKD6"/>
<dbReference type="EMBL" id="SMKQ01000320">
    <property type="protein sequence ID" value="TDD31370.1"/>
    <property type="molecule type" value="Genomic_DNA"/>
</dbReference>
<feature type="signal peptide" evidence="1">
    <location>
        <begin position="1"/>
        <end position="28"/>
    </location>
</feature>
<evidence type="ECO:0000256" key="1">
    <source>
        <dbReference type="SAM" id="SignalP"/>
    </source>
</evidence>
<dbReference type="RefSeq" id="WP_132623202.1">
    <property type="nucleotide sequence ID" value="NZ_SMKQ01000320.1"/>
</dbReference>
<evidence type="ECO:0008006" key="4">
    <source>
        <dbReference type="Google" id="ProtNLM"/>
    </source>
</evidence>
<dbReference type="OrthoDB" id="3447380at2"/>
<evidence type="ECO:0000313" key="2">
    <source>
        <dbReference type="EMBL" id="TDD31370.1"/>
    </source>
</evidence>
<evidence type="ECO:0000313" key="3">
    <source>
        <dbReference type="Proteomes" id="UP000295302"/>
    </source>
</evidence>
<proteinExistence type="predicted"/>
<sequence>MLQRIRVAALALVLGAGTLALSPVPATAAPAPTISQVSVSPASPIVVFDADVAVTFTFTTTNAAAAALKVDGAPVAVTSAPDVGGLKWTGTKSFGPGAAGRHAISATAQGDGEVSTSGSFQVARALTTAIRDFDAGPDVVDPGDTVKLSGVLVADRRGYAGQSVSITFRERGSDAYREVAKVTTGRGGWFGTRVRAGATGWWRAEFAATATARGSVADADRVDVRRELDSRIFRFDARPERVEQGDRLTFTGALTVERRGGAPGRRVAIAFKADGSSRWQHVTSVTTGRDGRFRASATARSSGWWRAEYRGGHGVDGSVSAADRVRVDPARAEARLIAFDARPEPVKRGRTLTVTGLLQAGDDGSWRGHRAKVALLFKPVGAGTWQYVKSTWSNGGGRLATTIRAWNSGHWKFAFGGDPRTHGDDSRTDYVRVRR</sequence>
<name>A0A4R4XKD6_9ACTN</name>
<reference evidence="2 3" key="1">
    <citation type="submission" date="2019-03" db="EMBL/GenBank/DDBJ databases">
        <title>Draft genome sequences of novel Actinobacteria.</title>
        <authorList>
            <person name="Sahin N."/>
            <person name="Ay H."/>
            <person name="Saygin H."/>
        </authorList>
    </citation>
    <scope>NUCLEOTIDE SEQUENCE [LARGE SCALE GENOMIC DNA]</scope>
    <source>
        <strain evidence="2 3">CH32</strain>
    </source>
</reference>
<feature type="chain" id="PRO_5020696946" description="Ig-like domain repeat protein" evidence="1">
    <location>
        <begin position="29"/>
        <end position="435"/>
    </location>
</feature>
<keyword evidence="3" id="KW-1185">Reference proteome</keyword>
<keyword evidence="1" id="KW-0732">Signal</keyword>
<comment type="caution">
    <text evidence="2">The sequence shown here is derived from an EMBL/GenBank/DDBJ whole genome shotgun (WGS) entry which is preliminary data.</text>
</comment>
<organism evidence="2 3">
    <name type="scientific">Nonomuraea terrae</name>
    <dbReference type="NCBI Taxonomy" id="2530383"/>
    <lineage>
        <taxon>Bacteria</taxon>
        <taxon>Bacillati</taxon>
        <taxon>Actinomycetota</taxon>
        <taxon>Actinomycetes</taxon>
        <taxon>Streptosporangiales</taxon>
        <taxon>Streptosporangiaceae</taxon>
        <taxon>Nonomuraea</taxon>
    </lineage>
</organism>
<protein>
    <recommendedName>
        <fullName evidence="4">Ig-like domain repeat protein</fullName>
    </recommendedName>
</protein>
<accession>A0A4R4XKD6</accession>